<evidence type="ECO:0000256" key="1">
    <source>
        <dbReference type="ARBA" id="ARBA00004370"/>
    </source>
</evidence>
<sequence>MAAPLDEGDGDFISDDLYALLNISKEATKDEITQSYKQLSRIYHPDKHQDPVKKKKAEQVFSKIKRAHEVLTDAHKRVIYDLYGEKGLESYGLEIVSRTKTPAEIIAEYKRIQEDEEQKRLERRTNPHSSVEMVIDATSLFERDEYAEFSDSMPEINSLTVSQSVECPLTSQDTGIISWNVNAANGRGTGSFTTTYRRLLANRGTIQAALQFGNKDDLTLRWSHNVNKNCVFKLHTRLAAFSDNDTLKITVGFGGGFVYVFDKNWQGRIHYNVLPVSSLSTVLVYNSERRQVVMQIMLSPMNSYIHGGYTHKFENQEGDVSVVARVGTQGFLVQAGVEKKITSFSTIGATLSVGVPTGVAVTVKLFRGQHSLVVPINLSSEILPSAVFYGTITPIIVYMAVKKLIVNPFLTQQKEKDLERKKNEHQERMQEKRREAEAMVELMRETVERNIEMEERKNGLIITTAIYGKLSAENPGDLQSEDCIDVTLPLQALVKDSKLISPEKNTMCDLPGFYDPCFGEEKKLYVKYKFRKKLHHTTIGDKENIRLPQQKHLLREEELPPFISEDPET</sequence>
<dbReference type="GO" id="GO:0016020">
    <property type="term" value="C:membrane"/>
    <property type="evidence" value="ECO:0007669"/>
    <property type="project" value="UniProtKB-SubCell"/>
</dbReference>
<dbReference type="Pfam" id="PF22774">
    <property type="entry name" value="DNAJC11_beta-barrel"/>
    <property type="match status" value="1"/>
</dbReference>
<dbReference type="GO" id="GO:0005739">
    <property type="term" value="C:mitochondrion"/>
    <property type="evidence" value="ECO:0007669"/>
    <property type="project" value="GOC"/>
</dbReference>
<dbReference type="SMART" id="SM00271">
    <property type="entry name" value="DnaJ"/>
    <property type="match status" value="1"/>
</dbReference>
<comment type="subcellular location">
    <subcellularLocation>
        <location evidence="1">Membrane</location>
    </subcellularLocation>
</comment>
<dbReference type="CDD" id="cd06257">
    <property type="entry name" value="DnaJ"/>
    <property type="match status" value="1"/>
</dbReference>
<evidence type="ECO:0000313" key="6">
    <source>
        <dbReference type="EMBL" id="KAH3755204.1"/>
    </source>
</evidence>
<evidence type="ECO:0000256" key="3">
    <source>
        <dbReference type="ARBA" id="ARBA00023186"/>
    </source>
</evidence>
<dbReference type="PANTHER" id="PTHR44157">
    <property type="entry name" value="DNAJ HOMOLOG SUBFAMILY C MEMBER 11"/>
    <property type="match status" value="1"/>
</dbReference>
<proteinExistence type="predicted"/>
<dbReference type="InterPro" id="IPR052243">
    <property type="entry name" value="Mito_inner_membrane_organizer"/>
</dbReference>
<keyword evidence="2" id="KW-0472">Membrane</keyword>
<dbReference type="Proteomes" id="UP000828390">
    <property type="component" value="Unassembled WGS sequence"/>
</dbReference>
<name>A0A9D4DT80_DREPO</name>
<feature type="domain" description="J" evidence="5">
    <location>
        <begin position="16"/>
        <end position="84"/>
    </location>
</feature>
<dbReference type="AlphaFoldDB" id="A0A9D4DT80"/>
<keyword evidence="4" id="KW-0175">Coiled coil</keyword>
<dbReference type="PRINTS" id="PR00625">
    <property type="entry name" value="JDOMAIN"/>
</dbReference>
<gene>
    <name evidence="6" type="ORF">DPMN_189894</name>
</gene>
<dbReference type="PROSITE" id="PS50076">
    <property type="entry name" value="DNAJ_2"/>
    <property type="match status" value="1"/>
</dbReference>
<dbReference type="PROSITE" id="PS00636">
    <property type="entry name" value="DNAJ_1"/>
    <property type="match status" value="1"/>
</dbReference>
<dbReference type="PANTHER" id="PTHR44157:SF1">
    <property type="entry name" value="DNAJ HOMOLOG SUBFAMILY C MEMBER 11"/>
    <property type="match status" value="1"/>
</dbReference>
<organism evidence="6 7">
    <name type="scientific">Dreissena polymorpha</name>
    <name type="common">Zebra mussel</name>
    <name type="synonym">Mytilus polymorpha</name>
    <dbReference type="NCBI Taxonomy" id="45954"/>
    <lineage>
        <taxon>Eukaryota</taxon>
        <taxon>Metazoa</taxon>
        <taxon>Spiralia</taxon>
        <taxon>Lophotrochozoa</taxon>
        <taxon>Mollusca</taxon>
        <taxon>Bivalvia</taxon>
        <taxon>Autobranchia</taxon>
        <taxon>Heteroconchia</taxon>
        <taxon>Euheterodonta</taxon>
        <taxon>Imparidentia</taxon>
        <taxon>Neoheterodontei</taxon>
        <taxon>Myida</taxon>
        <taxon>Dreissenoidea</taxon>
        <taxon>Dreissenidae</taxon>
        <taxon>Dreissena</taxon>
    </lineage>
</organism>
<dbReference type="InterPro" id="IPR036869">
    <property type="entry name" value="J_dom_sf"/>
</dbReference>
<dbReference type="InterPro" id="IPR018253">
    <property type="entry name" value="DnaJ_domain_CS"/>
</dbReference>
<protein>
    <recommendedName>
        <fullName evidence="5">J domain-containing protein</fullName>
    </recommendedName>
</protein>
<dbReference type="EMBL" id="JAIWYP010000010">
    <property type="protein sequence ID" value="KAH3755204.1"/>
    <property type="molecule type" value="Genomic_DNA"/>
</dbReference>
<evidence type="ECO:0000256" key="4">
    <source>
        <dbReference type="SAM" id="Coils"/>
    </source>
</evidence>
<dbReference type="Pfam" id="PF11875">
    <property type="entry name" value="DnaJ-like_C11_C"/>
    <property type="match status" value="1"/>
</dbReference>
<reference evidence="6" key="2">
    <citation type="submission" date="2020-11" db="EMBL/GenBank/DDBJ databases">
        <authorList>
            <person name="McCartney M.A."/>
            <person name="Auch B."/>
            <person name="Kono T."/>
            <person name="Mallez S."/>
            <person name="Becker A."/>
            <person name="Gohl D.M."/>
            <person name="Silverstein K.A.T."/>
            <person name="Koren S."/>
            <person name="Bechman K.B."/>
            <person name="Herman A."/>
            <person name="Abrahante J.E."/>
            <person name="Garbe J."/>
        </authorList>
    </citation>
    <scope>NUCLEOTIDE SEQUENCE</scope>
    <source>
        <strain evidence="6">Duluth1</strain>
        <tissue evidence="6">Whole animal</tissue>
    </source>
</reference>
<dbReference type="GO" id="GO:0042407">
    <property type="term" value="P:cristae formation"/>
    <property type="evidence" value="ECO:0007669"/>
    <property type="project" value="TreeGrafter"/>
</dbReference>
<dbReference type="InterPro" id="IPR024586">
    <property type="entry name" value="DnaJ-like_C11_C"/>
</dbReference>
<evidence type="ECO:0000259" key="5">
    <source>
        <dbReference type="PROSITE" id="PS50076"/>
    </source>
</evidence>
<feature type="coiled-coil region" evidence="4">
    <location>
        <begin position="411"/>
        <end position="449"/>
    </location>
</feature>
<evidence type="ECO:0000256" key="2">
    <source>
        <dbReference type="ARBA" id="ARBA00023136"/>
    </source>
</evidence>
<keyword evidence="7" id="KW-1185">Reference proteome</keyword>
<dbReference type="InterPro" id="IPR001623">
    <property type="entry name" value="DnaJ_domain"/>
</dbReference>
<dbReference type="Pfam" id="PF00226">
    <property type="entry name" value="DnaJ"/>
    <property type="match status" value="1"/>
</dbReference>
<dbReference type="SUPFAM" id="SSF46565">
    <property type="entry name" value="Chaperone J-domain"/>
    <property type="match status" value="1"/>
</dbReference>
<keyword evidence="3" id="KW-0143">Chaperone</keyword>
<reference evidence="6" key="1">
    <citation type="journal article" date="2019" name="bioRxiv">
        <title>The Genome of the Zebra Mussel, Dreissena polymorpha: A Resource for Invasive Species Research.</title>
        <authorList>
            <person name="McCartney M.A."/>
            <person name="Auch B."/>
            <person name="Kono T."/>
            <person name="Mallez S."/>
            <person name="Zhang Y."/>
            <person name="Obille A."/>
            <person name="Becker A."/>
            <person name="Abrahante J.E."/>
            <person name="Garbe J."/>
            <person name="Badalamenti J.P."/>
            <person name="Herman A."/>
            <person name="Mangelson H."/>
            <person name="Liachko I."/>
            <person name="Sullivan S."/>
            <person name="Sone E.D."/>
            <person name="Koren S."/>
            <person name="Silverstein K.A.T."/>
            <person name="Beckman K.B."/>
            <person name="Gohl D.M."/>
        </authorList>
    </citation>
    <scope>NUCLEOTIDE SEQUENCE</scope>
    <source>
        <strain evidence="6">Duluth1</strain>
        <tissue evidence="6">Whole animal</tissue>
    </source>
</reference>
<evidence type="ECO:0000313" key="7">
    <source>
        <dbReference type="Proteomes" id="UP000828390"/>
    </source>
</evidence>
<dbReference type="InterPro" id="IPR055225">
    <property type="entry name" value="DNAJC11-like_beta-barrel"/>
</dbReference>
<comment type="caution">
    <text evidence="6">The sequence shown here is derived from an EMBL/GenBank/DDBJ whole genome shotgun (WGS) entry which is preliminary data.</text>
</comment>
<dbReference type="Gene3D" id="1.10.287.110">
    <property type="entry name" value="DnaJ domain"/>
    <property type="match status" value="1"/>
</dbReference>
<accession>A0A9D4DT80</accession>